<keyword evidence="1" id="KW-0812">Transmembrane</keyword>
<feature type="transmembrane region" description="Helical" evidence="1">
    <location>
        <begin position="68"/>
        <end position="90"/>
    </location>
</feature>
<keyword evidence="1" id="KW-1133">Transmembrane helix</keyword>
<gene>
    <name evidence="2" type="ORF">MG293_006254</name>
</gene>
<protein>
    <submittedName>
        <fullName evidence="2">Uncharacterized protein</fullName>
    </submittedName>
</protein>
<evidence type="ECO:0000313" key="2">
    <source>
        <dbReference type="EMBL" id="KAI4543460.1"/>
    </source>
</evidence>
<sequence>MNRAQGRCEKQEGKGTDSFEALKVQTLSERFVKNDFISSVIVLDPFGSLASIYLAWEQEAGSGQKRSFRMFRVIVVMWSYLMTMVCAAMMKRYPRARILAGQSCTLWVSRALQSSVLPLEPDWILFGAQVNFNNSLDLTQDQTLEPLLPLSPHSIRGAAPSSYGPTQYAVACQHCQTCDPSFYPNDANEAALLQLLNA</sequence>
<dbReference type="AlphaFoldDB" id="A0AAD4YA03"/>
<evidence type="ECO:0000256" key="1">
    <source>
        <dbReference type="SAM" id="Phobius"/>
    </source>
</evidence>
<dbReference type="EMBL" id="JAKZEL010000005">
    <property type="protein sequence ID" value="KAI4543460.1"/>
    <property type="molecule type" value="Genomic_DNA"/>
</dbReference>
<feature type="transmembrane region" description="Helical" evidence="1">
    <location>
        <begin position="36"/>
        <end position="56"/>
    </location>
</feature>
<keyword evidence="3" id="KW-1185">Reference proteome</keyword>
<comment type="caution">
    <text evidence="2">The sequence shown here is derived from an EMBL/GenBank/DDBJ whole genome shotgun (WGS) entry which is preliminary data.</text>
</comment>
<name>A0AAD4YA03_OVIAM</name>
<accession>A0AAD4YA03</accession>
<organism evidence="2 3">
    <name type="scientific">Ovis ammon polii</name>
    <dbReference type="NCBI Taxonomy" id="230172"/>
    <lineage>
        <taxon>Eukaryota</taxon>
        <taxon>Metazoa</taxon>
        <taxon>Chordata</taxon>
        <taxon>Craniata</taxon>
        <taxon>Vertebrata</taxon>
        <taxon>Euteleostomi</taxon>
        <taxon>Mammalia</taxon>
        <taxon>Eutheria</taxon>
        <taxon>Laurasiatheria</taxon>
        <taxon>Artiodactyla</taxon>
        <taxon>Ruminantia</taxon>
        <taxon>Pecora</taxon>
        <taxon>Bovidae</taxon>
        <taxon>Caprinae</taxon>
        <taxon>Ovis</taxon>
    </lineage>
</organism>
<reference evidence="2" key="1">
    <citation type="submission" date="2022-03" db="EMBL/GenBank/DDBJ databases">
        <title>Genomic analyses of argali, domestic sheep and their hybrids provide insights into chromosomal evolution, heterosis and genetic basis of agronomic traits.</title>
        <authorList>
            <person name="Li M."/>
        </authorList>
    </citation>
    <scope>NUCLEOTIDE SEQUENCE</scope>
    <source>
        <strain evidence="2">CAU-MHL-2022a</strain>
        <tissue evidence="2">Skin</tissue>
    </source>
</reference>
<proteinExistence type="predicted"/>
<dbReference type="Proteomes" id="UP001214576">
    <property type="component" value="Unassembled WGS sequence"/>
</dbReference>
<keyword evidence="1" id="KW-0472">Membrane</keyword>
<evidence type="ECO:0000313" key="3">
    <source>
        <dbReference type="Proteomes" id="UP001214576"/>
    </source>
</evidence>